<evidence type="ECO:0000256" key="1">
    <source>
        <dbReference type="ARBA" id="ARBA00022737"/>
    </source>
</evidence>
<comment type="caution">
    <text evidence="5">The sequence shown here is derived from an EMBL/GenBank/DDBJ whole genome shotgun (WGS) entry which is preliminary data.</text>
</comment>
<dbReference type="Gene3D" id="3.40.50.300">
    <property type="entry name" value="P-loop containing nucleotide triphosphate hydrolases"/>
    <property type="match status" value="1"/>
</dbReference>
<evidence type="ECO:0000313" key="6">
    <source>
        <dbReference type="Proteomes" id="UP000572754"/>
    </source>
</evidence>
<dbReference type="Proteomes" id="UP000572754">
    <property type="component" value="Unassembled WGS sequence"/>
</dbReference>
<dbReference type="SUPFAM" id="SSF52540">
    <property type="entry name" value="P-loop containing nucleoside triphosphate hydrolases"/>
    <property type="match status" value="1"/>
</dbReference>
<evidence type="ECO:0000259" key="3">
    <source>
        <dbReference type="Pfam" id="PF17109"/>
    </source>
</evidence>
<dbReference type="InterPro" id="IPR056884">
    <property type="entry name" value="NPHP3-like_N"/>
</dbReference>
<evidence type="ECO:0000259" key="4">
    <source>
        <dbReference type="Pfam" id="PF24883"/>
    </source>
</evidence>
<dbReference type="PANTHER" id="PTHR10039:SF17">
    <property type="entry name" value="FUNGAL STAND N-TERMINAL GOODBYE DOMAIN-CONTAINING PROTEIN-RELATED"/>
    <property type="match status" value="1"/>
</dbReference>
<feature type="region of interest" description="Disordered" evidence="2">
    <location>
        <begin position="1307"/>
        <end position="1342"/>
    </location>
</feature>
<evidence type="ECO:0008006" key="7">
    <source>
        <dbReference type="Google" id="ProtNLM"/>
    </source>
</evidence>
<feature type="domain" description="Nephrocystin 3-like N-terminal" evidence="4">
    <location>
        <begin position="322"/>
        <end position="490"/>
    </location>
</feature>
<feature type="domain" description="Fungal STAND N-terminal Goodbye" evidence="3">
    <location>
        <begin position="24"/>
        <end position="141"/>
    </location>
</feature>
<proteinExistence type="predicted"/>
<dbReference type="Pfam" id="PF24883">
    <property type="entry name" value="NPHP3_N"/>
    <property type="match status" value="1"/>
</dbReference>
<evidence type="ECO:0000256" key="2">
    <source>
        <dbReference type="SAM" id="MobiDB-lite"/>
    </source>
</evidence>
<reference evidence="6" key="1">
    <citation type="journal article" date="2020" name="BMC Genomics">
        <title>Correction to: Identification and distribution of gene clusters required for synthesis of sphingolipid metabolism inhibitors in diverse species of the filamentous fungus Fusarium.</title>
        <authorList>
            <person name="Kim H.S."/>
            <person name="Lohmar J.M."/>
            <person name="Busman M."/>
            <person name="Brown D.W."/>
            <person name="Naumann T.A."/>
            <person name="Divon H.H."/>
            <person name="Lysoe E."/>
            <person name="Uhlig S."/>
            <person name="Proctor R.H."/>
        </authorList>
    </citation>
    <scope>NUCLEOTIDE SEQUENCE [LARGE SCALE GENOMIC DNA]</scope>
    <source>
        <strain evidence="6">NRRL 25331</strain>
    </source>
</reference>
<evidence type="ECO:0000313" key="5">
    <source>
        <dbReference type="EMBL" id="KAF5686654.1"/>
    </source>
</evidence>
<accession>A0A8H5UG86</accession>
<gene>
    <name evidence="5" type="ORF">FCIRC_2797</name>
</gene>
<reference evidence="5 6" key="2">
    <citation type="submission" date="2020-05" db="EMBL/GenBank/DDBJ databases">
        <title>Identification and distribution of gene clusters putatively required for synthesis of sphingolipid metabolism inhibitors in phylogenetically diverse species of the filamentous fungus Fusarium.</title>
        <authorList>
            <person name="Kim H.-S."/>
            <person name="Busman M."/>
            <person name="Brown D.W."/>
            <person name="Divon H."/>
            <person name="Uhlig S."/>
            <person name="Proctor R.H."/>
        </authorList>
    </citation>
    <scope>NUCLEOTIDE SEQUENCE [LARGE SCALE GENOMIC DNA]</scope>
    <source>
        <strain evidence="5 6">NRRL 25331</strain>
    </source>
</reference>
<keyword evidence="6" id="KW-1185">Reference proteome</keyword>
<dbReference type="InterPro" id="IPR031350">
    <property type="entry name" value="Goodbye_dom"/>
</dbReference>
<dbReference type="PANTHER" id="PTHR10039">
    <property type="entry name" value="AMELOGENIN"/>
    <property type="match status" value="1"/>
</dbReference>
<protein>
    <recommendedName>
        <fullName evidence="7">Fungal STAND N-terminal Goodbye domain-containing protein</fullName>
    </recommendedName>
</protein>
<dbReference type="EMBL" id="JAAQPE010000089">
    <property type="protein sequence ID" value="KAF5686654.1"/>
    <property type="molecule type" value="Genomic_DNA"/>
</dbReference>
<organism evidence="5 6">
    <name type="scientific">Fusarium circinatum</name>
    <name type="common">Pitch canker fungus</name>
    <name type="synonym">Gibberella circinata</name>
    <dbReference type="NCBI Taxonomy" id="48490"/>
    <lineage>
        <taxon>Eukaryota</taxon>
        <taxon>Fungi</taxon>
        <taxon>Dikarya</taxon>
        <taxon>Ascomycota</taxon>
        <taxon>Pezizomycotina</taxon>
        <taxon>Sordariomycetes</taxon>
        <taxon>Hypocreomycetidae</taxon>
        <taxon>Hypocreales</taxon>
        <taxon>Nectriaceae</taxon>
        <taxon>Fusarium</taxon>
        <taxon>Fusarium fujikuroi species complex</taxon>
    </lineage>
</organism>
<dbReference type="Pfam" id="PF17109">
    <property type="entry name" value="Goodbye"/>
    <property type="match status" value="1"/>
</dbReference>
<name>A0A8H5UG86_FUSCI</name>
<dbReference type="InterPro" id="IPR027417">
    <property type="entry name" value="P-loop_NTPase"/>
</dbReference>
<sequence length="1458" mass="166250">MDIQIASRSFDEEEDDGHAIARLWQKALNEYKGVGGRDLTKGSANTQAMIDQATNDMKKFHKFRHDEKKVDKLRTILIENLEYIEAGTQQITAAVSSSFPPAAATGVALTYFMTACRQVSADYDTVTVFFEDMKSFLQRITILEARLPKSKYYRVCLLDVFASFLVMCGFAQKFVELGRFKKWISNLLCGEDSELADARKDMDLKLSRLQNATENAILGNTEEQIKMTKELQKNNSYHTKVLQEQLQTIKSLKDTTDKISEDISKLLRAVDEQKGKGERERTAALKAKDGEPFSVTCIRNILPLVPDEGLEYRILKETVVDDTCSWVFSEPQWREWCEQAKDGHSILAISGTSGLGKSHISATIYDKLTEEVAKDTSKTSCIAQFYFREHNPHLSNFLSAIASTIIQVAKQSSTLCELFNAQWQNDEIQIQTNSWQDLVRHFLVPAFGKNSENYLSVILDGIDELENLSDFTEFAQVLQKEETNISLLLSFRPDTLSGAAGTENMLIIHVTTEKQSQDLRALIWKQLNSLVVLRTFSRYVQQRIADRVEATAPKHILHRLNSLGREGAVLRILDQPLPKCLDDLYHEMLQECYRRTAANYHKVVTKLICWVAYSFRPLTLREVTSLVKLWAGDNSFDLADIPEPFDKFIRIGDLGADAEARAQLQAREVWAGEITELEGNKTSCQPDSIFDDSGLLVKFKERPLRSFFRETLQLDASHLLTSSQAGRIIFLDCASIARSRDSNCVEAVQSIKSFAVEHLLEYWKMIKIDEHPMVEQAEVMEGIATIMRNEYHFAAMVELQDVDDFYAKRFSDDVFMQLSQWAVLLSSVERNLSQQAYQWWTEVAKSPRKCLWHLSKAHAQNIFRSMDFTSTKTSFNMFKDSFQASKMIHLLVKDSTENQHSDLDEPLSNFMFVLGLEGLFDDVDMSASGYRALASLLLDCKEAVPAETMCQKAIGKVKDAEERVKIHELMARVHIETDLETAYGYIMSCVQSTTENPNLPLDLKRKVLITKARIEVLMEKQDHAAESYHQARTIDATFVTTGDILAEEIKIFTGNEDKSQVFNTLMKWRPLERLAWMTWNFHKNDELENWELLQSVAISTGQIEPIISIYNEVIAYLDSLQAGAPLRIDLGFFYLMVCDDAQKAKEMTDEVLDSRCSSLQYPVTEYYADITLESAIELQSQANYILFRDSDDPVFMSELLKAQEGLLTRPLALDVPPESETFLFQRHLTLARMYRKMGPALEFQNKLQGMIDRCIDRLSDKVGWNDSDSLAQLATSLSDLSQVVQDGKELSRVAQVLVSAQFSSLTEPAHEVREDDNKEVDDDTSSETHGHSTELPDEGDLADPDEVRQLCGGICKPRAEFVRWGSSVGYQCLTCYFCFICQECYDRLSDTADQEMRRTYPKYCEKQFGHIKGPIEGWRGVRKGMIELEGEEPVPFGQLLQRIRDKLCEEAWKDFWKN</sequence>
<keyword evidence="1" id="KW-0677">Repeat</keyword>